<feature type="binding site" evidence="9">
    <location>
        <position position="330"/>
    </location>
    <ligand>
        <name>substrate</name>
    </ligand>
</feature>
<feature type="binding site" evidence="10">
    <location>
        <position position="165"/>
    </location>
    <ligand>
        <name>NAD(+)</name>
        <dbReference type="ChEBI" id="CHEBI:57540"/>
    </ligand>
</feature>
<feature type="binding site" evidence="9">
    <location>
        <begin position="259"/>
        <end position="263"/>
    </location>
    <ligand>
        <name>substrate</name>
    </ligand>
</feature>
<comment type="pathway">
    <text evidence="1">Nucleotide-sugar biosynthesis; UDP-alpha-D-glucuronate biosynthesis; UDP-alpha-D-glucuronate from UDP-alpha-D-glucose: step 1/1.</text>
</comment>
<evidence type="ECO:0000256" key="1">
    <source>
        <dbReference type="ARBA" id="ARBA00004701"/>
    </source>
</evidence>
<dbReference type="SUPFAM" id="SSF51735">
    <property type="entry name" value="NAD(P)-binding Rossmann-fold domains"/>
    <property type="match status" value="1"/>
</dbReference>
<dbReference type="SMART" id="SM00984">
    <property type="entry name" value="UDPG_MGDP_dh_C"/>
    <property type="match status" value="1"/>
</dbReference>
<dbReference type="PANTHER" id="PTHR43750:SF3">
    <property type="entry name" value="UDP-GLUCOSE 6-DEHYDROGENASE TUAD"/>
    <property type="match status" value="1"/>
</dbReference>
<proteinExistence type="inferred from homology"/>
<keyword evidence="13" id="KW-1185">Reference proteome</keyword>
<dbReference type="EMBL" id="FZMP01000079">
    <property type="protein sequence ID" value="SNQ60207.1"/>
    <property type="molecule type" value="Genomic_DNA"/>
</dbReference>
<dbReference type="InterPro" id="IPR008927">
    <property type="entry name" value="6-PGluconate_DH-like_C_sf"/>
</dbReference>
<feature type="binding site" evidence="10">
    <location>
        <position position="36"/>
    </location>
    <ligand>
        <name>NAD(+)</name>
        <dbReference type="ChEBI" id="CHEBI:57540"/>
    </ligand>
</feature>
<dbReference type="UniPathway" id="UPA00038">
    <property type="reaction ID" value="UER00491"/>
</dbReference>
<sequence>MGKKSPMRISIIGTGYVGTVSAVCFAELGHEVICVDVDRSKIDRINAGIAPIYEEGLSGLLKKHAGKRLSATSDYDFAVMNSDVSFICVGTPSDPDGNIDLGIVKAASASLGDSLRAKKGYHVIVVKSTVVPETTEKVVLPIIEKRSGKRAGDFGIVMNPEFLREGKAVYDFMHPDKIVVGSLDKRSGDIVASLYKGLDCKVTGTNPRTAEMIKYANNSFLATKISFANEVGNICKELDIDTYEVMSAIGKDFRIGKYFLNAGAGFGGSCFPKDVKALIGKAKEIGYEPVLLKSVITVNERQPGRMVQLLKSRLGSLKGRKIAVLGLAFKNDTDDIRESRSIPVIKELLDNGADVSAYDPMANGNMKKLFGNVRYHSSAEDALSGADACLVMTEWDEFKSLDREFNVMTNRLIIDGRHMLMPRKDVEYVGLCW</sequence>
<evidence type="ECO:0000256" key="7">
    <source>
        <dbReference type="PIRNR" id="PIRNR000124"/>
    </source>
</evidence>
<feature type="binding site" evidence="9">
    <location>
        <position position="267"/>
    </location>
    <ligand>
        <name>substrate</name>
    </ligand>
</feature>
<evidence type="ECO:0000313" key="13">
    <source>
        <dbReference type="Proteomes" id="UP000218615"/>
    </source>
</evidence>
<dbReference type="InterPro" id="IPR014027">
    <property type="entry name" value="UDP-Glc/GDP-Man_DH_C"/>
</dbReference>
<accession>A0A284VLY1</accession>
<evidence type="ECO:0000256" key="3">
    <source>
        <dbReference type="ARBA" id="ARBA00012954"/>
    </source>
</evidence>
<dbReference type="Proteomes" id="UP000218615">
    <property type="component" value="Unassembled WGS sequence"/>
</dbReference>
<dbReference type="GO" id="GO:0000271">
    <property type="term" value="P:polysaccharide biosynthetic process"/>
    <property type="evidence" value="ECO:0007669"/>
    <property type="project" value="InterPro"/>
</dbReference>
<evidence type="ECO:0000256" key="8">
    <source>
        <dbReference type="PIRSR" id="PIRSR500134-1"/>
    </source>
</evidence>
<dbReference type="Pfam" id="PF03721">
    <property type="entry name" value="UDPG_MGDP_dh_N"/>
    <property type="match status" value="1"/>
</dbReference>
<comment type="similarity">
    <text evidence="2 7">Belongs to the UDP-glucose/GDP-mannose dehydrogenase family.</text>
</comment>
<evidence type="ECO:0000256" key="6">
    <source>
        <dbReference type="ARBA" id="ARBA00047473"/>
    </source>
</evidence>
<protein>
    <recommendedName>
        <fullName evidence="3 7">UDP-glucose 6-dehydrogenase</fullName>
        <ecNumber evidence="3 7">1.1.1.22</ecNumber>
    </recommendedName>
</protein>
<feature type="active site" description="Nucleophile" evidence="8">
    <location>
        <position position="270"/>
    </location>
</feature>
<dbReference type="SUPFAM" id="SSF48179">
    <property type="entry name" value="6-phosphogluconate dehydrogenase C-terminal domain-like"/>
    <property type="match status" value="1"/>
</dbReference>
<dbReference type="GO" id="GO:0003979">
    <property type="term" value="F:UDP-glucose 6-dehydrogenase activity"/>
    <property type="evidence" value="ECO:0007669"/>
    <property type="project" value="UniProtKB-EC"/>
</dbReference>
<name>A0A284VLY1_9EURY</name>
<dbReference type="PIRSF" id="PIRSF000124">
    <property type="entry name" value="UDPglc_GDPman_dh"/>
    <property type="match status" value="1"/>
</dbReference>
<evidence type="ECO:0000256" key="10">
    <source>
        <dbReference type="PIRSR" id="PIRSR500134-3"/>
    </source>
</evidence>
<dbReference type="InterPro" id="IPR017476">
    <property type="entry name" value="UDP-Glc/GDP-Man"/>
</dbReference>
<dbReference type="PANTHER" id="PTHR43750">
    <property type="entry name" value="UDP-GLUCOSE 6-DEHYDROGENASE TUAD"/>
    <property type="match status" value="1"/>
</dbReference>
<dbReference type="InterPro" id="IPR001732">
    <property type="entry name" value="UDP-Glc/GDP-Man_DH_N"/>
</dbReference>
<dbReference type="STRING" id="1392998.ANME2D_01489"/>
<dbReference type="EC" id="1.1.1.22" evidence="3 7"/>
<feature type="binding site" evidence="10">
    <location>
        <position position="91"/>
    </location>
    <ligand>
        <name>NAD(+)</name>
        <dbReference type="ChEBI" id="CHEBI:57540"/>
    </ligand>
</feature>
<dbReference type="GO" id="GO:0006065">
    <property type="term" value="P:UDP-glucuronate biosynthetic process"/>
    <property type="evidence" value="ECO:0007669"/>
    <property type="project" value="UniProtKB-UniPathway"/>
</dbReference>
<dbReference type="Gene3D" id="3.40.50.720">
    <property type="entry name" value="NAD(P)-binding Rossmann-like Domain"/>
    <property type="match status" value="2"/>
</dbReference>
<dbReference type="AlphaFoldDB" id="A0A284VLY1"/>
<dbReference type="Gene3D" id="1.20.5.100">
    <property type="entry name" value="Cytochrome c1, transmembrane anchor, C-terminal"/>
    <property type="match status" value="1"/>
</dbReference>
<reference evidence="13" key="1">
    <citation type="submission" date="2017-06" db="EMBL/GenBank/DDBJ databases">
        <authorList>
            <person name="Cremers G."/>
        </authorList>
    </citation>
    <scope>NUCLEOTIDE SEQUENCE [LARGE SCALE GENOMIC DNA]</scope>
</reference>
<gene>
    <name evidence="12" type="primary">aglM</name>
    <name evidence="12" type="ORF">MNV_170010</name>
</gene>
<dbReference type="NCBIfam" id="TIGR03026">
    <property type="entry name" value="NDP-sugDHase"/>
    <property type="match status" value="1"/>
</dbReference>
<evidence type="ECO:0000256" key="2">
    <source>
        <dbReference type="ARBA" id="ARBA00006601"/>
    </source>
</evidence>
<evidence type="ECO:0000259" key="11">
    <source>
        <dbReference type="SMART" id="SM00984"/>
    </source>
</evidence>
<dbReference type="InterPro" id="IPR014026">
    <property type="entry name" value="UDP-Glc/GDP-Man_DH_dimer"/>
</dbReference>
<evidence type="ECO:0000256" key="4">
    <source>
        <dbReference type="ARBA" id="ARBA00023002"/>
    </source>
</evidence>
<comment type="catalytic activity">
    <reaction evidence="6 7">
        <text>UDP-alpha-D-glucose + 2 NAD(+) + H2O = UDP-alpha-D-glucuronate + 2 NADH + 3 H(+)</text>
        <dbReference type="Rhea" id="RHEA:23596"/>
        <dbReference type="ChEBI" id="CHEBI:15377"/>
        <dbReference type="ChEBI" id="CHEBI:15378"/>
        <dbReference type="ChEBI" id="CHEBI:57540"/>
        <dbReference type="ChEBI" id="CHEBI:57945"/>
        <dbReference type="ChEBI" id="CHEBI:58052"/>
        <dbReference type="ChEBI" id="CHEBI:58885"/>
        <dbReference type="EC" id="1.1.1.22"/>
    </reaction>
</comment>
<evidence type="ECO:0000256" key="5">
    <source>
        <dbReference type="ARBA" id="ARBA00023027"/>
    </source>
</evidence>
<dbReference type="InterPro" id="IPR036220">
    <property type="entry name" value="UDP-Glc/GDP-Man_DH_C_sf"/>
</dbReference>
<feature type="binding site" evidence="10">
    <location>
        <position position="337"/>
    </location>
    <ligand>
        <name>NAD(+)</name>
        <dbReference type="ChEBI" id="CHEBI:57540"/>
    </ligand>
</feature>
<dbReference type="Pfam" id="PF03720">
    <property type="entry name" value="UDPG_MGDP_dh_C"/>
    <property type="match status" value="1"/>
</dbReference>
<evidence type="ECO:0000313" key="12">
    <source>
        <dbReference type="EMBL" id="SNQ60207.1"/>
    </source>
</evidence>
<evidence type="ECO:0000256" key="9">
    <source>
        <dbReference type="PIRSR" id="PIRSR500134-2"/>
    </source>
</evidence>
<feature type="binding site" evidence="9">
    <location>
        <begin position="162"/>
        <end position="165"/>
    </location>
    <ligand>
        <name>substrate</name>
    </ligand>
</feature>
<dbReference type="GO" id="GO:0051287">
    <property type="term" value="F:NAD binding"/>
    <property type="evidence" value="ECO:0007669"/>
    <property type="project" value="InterPro"/>
</dbReference>
<feature type="domain" description="UDP-glucose/GDP-mannose dehydrogenase C-terminal" evidence="11">
    <location>
        <begin position="323"/>
        <end position="422"/>
    </location>
</feature>
<dbReference type="InterPro" id="IPR036291">
    <property type="entry name" value="NAD(P)-bd_dom_sf"/>
</dbReference>
<feature type="binding site" evidence="9">
    <location>
        <position position="214"/>
    </location>
    <ligand>
        <name>substrate</name>
    </ligand>
</feature>
<feature type="binding site" evidence="10">
    <location>
        <position position="273"/>
    </location>
    <ligand>
        <name>NAD(+)</name>
        <dbReference type="ChEBI" id="CHEBI:57540"/>
    </ligand>
</feature>
<dbReference type="InterPro" id="IPR028357">
    <property type="entry name" value="UDPglc_DH_bac"/>
</dbReference>
<keyword evidence="5 7" id="KW-0520">NAD</keyword>
<dbReference type="Pfam" id="PF00984">
    <property type="entry name" value="UDPG_MGDP_dh"/>
    <property type="match status" value="1"/>
</dbReference>
<keyword evidence="4 7" id="KW-0560">Oxidoreductase</keyword>
<feature type="binding site" evidence="10">
    <location>
        <position position="41"/>
    </location>
    <ligand>
        <name>NAD(+)</name>
        <dbReference type="ChEBI" id="CHEBI:57540"/>
    </ligand>
</feature>
<dbReference type="PIRSF" id="PIRSF500134">
    <property type="entry name" value="UDPglc_DH_bac"/>
    <property type="match status" value="1"/>
</dbReference>
<organism evidence="12 13">
    <name type="scientific">Candidatus Methanoperedens nitratireducens</name>
    <dbReference type="NCBI Taxonomy" id="1392998"/>
    <lineage>
        <taxon>Archaea</taxon>
        <taxon>Methanobacteriati</taxon>
        <taxon>Methanobacteriota</taxon>
        <taxon>Stenosarchaea group</taxon>
        <taxon>Methanomicrobia</taxon>
        <taxon>Methanosarcinales</taxon>
        <taxon>ANME-2 cluster</taxon>
        <taxon>Candidatus Methanoperedentaceae</taxon>
        <taxon>Candidatus Methanoperedens</taxon>
    </lineage>
</organism>
<feature type="binding site" evidence="10">
    <location>
        <position position="129"/>
    </location>
    <ligand>
        <name>NAD(+)</name>
        <dbReference type="ChEBI" id="CHEBI:57540"/>
    </ligand>
</feature>
<dbReference type="SUPFAM" id="SSF52413">
    <property type="entry name" value="UDP-glucose/GDP-mannose dehydrogenase C-terminal domain"/>
    <property type="match status" value="1"/>
</dbReference>